<dbReference type="KEGG" id="nam:NAMH_0481"/>
<dbReference type="Proteomes" id="UP000000448">
    <property type="component" value="Chromosome"/>
</dbReference>
<dbReference type="Gene3D" id="2.40.10.220">
    <property type="entry name" value="predicted glycosyltransferase like domains"/>
    <property type="match status" value="1"/>
</dbReference>
<feature type="domain" description="PilZ" evidence="1">
    <location>
        <begin position="244"/>
        <end position="332"/>
    </location>
</feature>
<dbReference type="STRING" id="598659.NAMH_0481"/>
<dbReference type="AlphaFoldDB" id="B9L8E2"/>
<evidence type="ECO:0000259" key="1">
    <source>
        <dbReference type="Pfam" id="PF07238"/>
    </source>
</evidence>
<sequence length="369" mass="44051">MTSKQEFFSNNFSSFVLDNKNFFIKYKPHFIKLFQEYIIKLTRSNLQIDNKEIETFYDNLFISPLFLKNKVIPSKELNLIYKLNDYDVDSVYVLNKVFLILSNNYIKHLIKEKNSIKKLKTLTFLLDFYINYIELHKDIEDDNTQIPQEIKEIYFNKKQLNLFTIYKGIPIAHKTHILSIDEKEGVIKVSANNYQIVAAKFHKEIFLLENDKEYSFRANIKHFVVHKKVMYLDNIEKIQRNAPKRSFIRVQPKNKIDVELQCEDIILNTELYDISLRGMCVIGKKSNLKVSDIVKSEFILKLEKPYLFVTQGEIKSITKLDSEKYRYHIHFELPTHYEYILSKYITKREKEIIKELNAYISKEFIALSE</sequence>
<accession>B9L8E2</accession>
<protein>
    <submittedName>
        <fullName evidence="2">Type IV pilus assembly protein PilZ</fullName>
    </submittedName>
</protein>
<dbReference type="HOGENOM" id="CLU_749701_0_0_7"/>
<name>B9L8E2_NAUPA</name>
<keyword evidence="3" id="KW-1185">Reference proteome</keyword>
<dbReference type="Pfam" id="PF07238">
    <property type="entry name" value="PilZ"/>
    <property type="match status" value="1"/>
</dbReference>
<proteinExistence type="predicted"/>
<dbReference type="EMBL" id="CP001279">
    <property type="protein sequence ID" value="ACM92362.1"/>
    <property type="molecule type" value="Genomic_DNA"/>
</dbReference>
<gene>
    <name evidence="2" type="ordered locus">NAMH_0481</name>
</gene>
<evidence type="ECO:0000313" key="3">
    <source>
        <dbReference type="Proteomes" id="UP000000448"/>
    </source>
</evidence>
<reference evidence="2 3" key="1">
    <citation type="journal article" date="2009" name="PLoS Genet.">
        <title>Adaptations to submarine hydrothermal environments exemplified by the genome of Nautilia profundicola.</title>
        <authorList>
            <person name="Campbell B.J."/>
            <person name="Smith J.L."/>
            <person name="Hanson T.E."/>
            <person name="Klotz M.G."/>
            <person name="Stein L.Y."/>
            <person name="Lee C.K."/>
            <person name="Wu D."/>
            <person name="Robinson J.M."/>
            <person name="Khouri H.M."/>
            <person name="Eisen J.A."/>
            <person name="Cary S.C."/>
        </authorList>
    </citation>
    <scope>NUCLEOTIDE SEQUENCE [LARGE SCALE GENOMIC DNA]</scope>
    <source>
        <strain evidence="3">ATCC BAA-1463 / DSM 18972 / AmH</strain>
    </source>
</reference>
<dbReference type="RefSeq" id="WP_012663733.1">
    <property type="nucleotide sequence ID" value="NC_012115.1"/>
</dbReference>
<dbReference type="GO" id="GO:0035438">
    <property type="term" value="F:cyclic-di-GMP binding"/>
    <property type="evidence" value="ECO:0007669"/>
    <property type="project" value="InterPro"/>
</dbReference>
<organism evidence="2 3">
    <name type="scientific">Nautilia profundicola (strain ATCC BAA-1463 / DSM 18972 / AmH)</name>
    <dbReference type="NCBI Taxonomy" id="598659"/>
    <lineage>
        <taxon>Bacteria</taxon>
        <taxon>Pseudomonadati</taxon>
        <taxon>Campylobacterota</taxon>
        <taxon>Epsilonproteobacteria</taxon>
        <taxon>Nautiliales</taxon>
        <taxon>Nautiliaceae</taxon>
        <taxon>Nautilia</taxon>
    </lineage>
</organism>
<dbReference type="InterPro" id="IPR009875">
    <property type="entry name" value="PilZ_domain"/>
</dbReference>
<dbReference type="OrthoDB" id="5372420at2"/>
<evidence type="ECO:0000313" key="2">
    <source>
        <dbReference type="EMBL" id="ACM92362.1"/>
    </source>
</evidence>